<gene>
    <name evidence="2" type="ORF">M0R45_009723</name>
</gene>
<evidence type="ECO:0000313" key="2">
    <source>
        <dbReference type="EMBL" id="KAK9944142.1"/>
    </source>
</evidence>
<evidence type="ECO:0000313" key="3">
    <source>
        <dbReference type="Proteomes" id="UP001457282"/>
    </source>
</evidence>
<evidence type="ECO:0000256" key="1">
    <source>
        <dbReference type="SAM" id="MobiDB-lite"/>
    </source>
</evidence>
<keyword evidence="3" id="KW-1185">Reference proteome</keyword>
<feature type="region of interest" description="Disordered" evidence="1">
    <location>
        <begin position="1"/>
        <end position="72"/>
    </location>
</feature>
<dbReference type="EMBL" id="JBEDUW010000002">
    <property type="protein sequence ID" value="KAK9944142.1"/>
    <property type="molecule type" value="Genomic_DNA"/>
</dbReference>
<proteinExistence type="predicted"/>
<dbReference type="AlphaFoldDB" id="A0AAW1Y5L8"/>
<organism evidence="2 3">
    <name type="scientific">Rubus argutus</name>
    <name type="common">Southern blackberry</name>
    <dbReference type="NCBI Taxonomy" id="59490"/>
    <lineage>
        <taxon>Eukaryota</taxon>
        <taxon>Viridiplantae</taxon>
        <taxon>Streptophyta</taxon>
        <taxon>Embryophyta</taxon>
        <taxon>Tracheophyta</taxon>
        <taxon>Spermatophyta</taxon>
        <taxon>Magnoliopsida</taxon>
        <taxon>eudicotyledons</taxon>
        <taxon>Gunneridae</taxon>
        <taxon>Pentapetalae</taxon>
        <taxon>rosids</taxon>
        <taxon>fabids</taxon>
        <taxon>Rosales</taxon>
        <taxon>Rosaceae</taxon>
        <taxon>Rosoideae</taxon>
        <taxon>Rosoideae incertae sedis</taxon>
        <taxon>Rubus</taxon>
    </lineage>
</organism>
<dbReference type="Proteomes" id="UP001457282">
    <property type="component" value="Unassembled WGS sequence"/>
</dbReference>
<comment type="caution">
    <text evidence="2">The sequence shown here is derived from an EMBL/GenBank/DDBJ whole genome shotgun (WGS) entry which is preliminary data.</text>
</comment>
<accession>A0AAW1Y5L8</accession>
<protein>
    <submittedName>
        <fullName evidence="2">Uncharacterized protein</fullName>
    </submittedName>
</protein>
<reference evidence="2 3" key="1">
    <citation type="journal article" date="2023" name="G3 (Bethesda)">
        <title>A chromosome-length genome assembly and annotation of blackberry (Rubus argutus, cv. 'Hillquist').</title>
        <authorList>
            <person name="Bruna T."/>
            <person name="Aryal R."/>
            <person name="Dudchenko O."/>
            <person name="Sargent D.J."/>
            <person name="Mead D."/>
            <person name="Buti M."/>
            <person name="Cavallini A."/>
            <person name="Hytonen T."/>
            <person name="Andres J."/>
            <person name="Pham M."/>
            <person name="Weisz D."/>
            <person name="Mascagni F."/>
            <person name="Usai G."/>
            <person name="Natali L."/>
            <person name="Bassil N."/>
            <person name="Fernandez G.E."/>
            <person name="Lomsadze A."/>
            <person name="Armour M."/>
            <person name="Olukolu B."/>
            <person name="Poorten T."/>
            <person name="Britton C."/>
            <person name="Davik J."/>
            <person name="Ashrafi H."/>
            <person name="Aiden E.L."/>
            <person name="Borodovsky M."/>
            <person name="Worthington M."/>
        </authorList>
    </citation>
    <scope>NUCLEOTIDE SEQUENCE [LARGE SCALE GENOMIC DNA]</scope>
    <source>
        <strain evidence="2">PI 553951</strain>
    </source>
</reference>
<sequence>MGFGRFWDGDNNKKALKAQQGDSKKAQQAAPRLTPAPKEKENKKKKIRGRQLLSRNEGKPMPPTPKVPSGSK</sequence>
<name>A0AAW1Y5L8_RUBAR</name>